<dbReference type="GO" id="GO:0030246">
    <property type="term" value="F:carbohydrate binding"/>
    <property type="evidence" value="ECO:0007669"/>
    <property type="project" value="InterPro"/>
</dbReference>
<dbReference type="SUPFAM" id="SSF88713">
    <property type="entry name" value="Glycoside hydrolase/deacetylase"/>
    <property type="match status" value="1"/>
</dbReference>
<dbReference type="Proteomes" id="UP001055091">
    <property type="component" value="Unassembled WGS sequence"/>
</dbReference>
<evidence type="ECO:0000256" key="1">
    <source>
        <dbReference type="ARBA" id="ARBA00009792"/>
    </source>
</evidence>
<dbReference type="SUPFAM" id="SSF74650">
    <property type="entry name" value="Galactose mutarotase-like"/>
    <property type="match status" value="1"/>
</dbReference>
<evidence type="ECO:0000313" key="7">
    <source>
        <dbReference type="Proteomes" id="UP001055091"/>
    </source>
</evidence>
<dbReference type="FunFam" id="2.70.98.30:FF:000010">
    <property type="entry name" value="Cytosolic alpha-mannosidase"/>
    <property type="match status" value="1"/>
</dbReference>
<dbReference type="InterPro" id="IPR028995">
    <property type="entry name" value="Glyco_hydro_57/38_cen_sf"/>
</dbReference>
<dbReference type="PANTHER" id="PTHR46017">
    <property type="entry name" value="ALPHA-MANNOSIDASE 2C1"/>
    <property type="match status" value="1"/>
</dbReference>
<dbReference type="PANTHER" id="PTHR46017:SF1">
    <property type="entry name" value="ALPHA-MANNOSIDASE 2C1"/>
    <property type="match status" value="1"/>
</dbReference>
<protein>
    <submittedName>
        <fullName evidence="6">Alpha-mannosidase</fullName>
    </submittedName>
</protein>
<gene>
    <name evidence="6" type="ORF">CE91St55_14560</name>
</gene>
<dbReference type="InterPro" id="IPR011682">
    <property type="entry name" value="Glyco_hydro_38_C"/>
</dbReference>
<dbReference type="Gene3D" id="2.70.98.30">
    <property type="entry name" value="Golgi alpha-mannosidase II, domain 4"/>
    <property type="match status" value="1"/>
</dbReference>
<dbReference type="InterPro" id="IPR041147">
    <property type="entry name" value="GH38_C"/>
</dbReference>
<dbReference type="InterPro" id="IPR011330">
    <property type="entry name" value="Glyco_hydro/deAcase_b/a-brl"/>
</dbReference>
<evidence type="ECO:0000259" key="5">
    <source>
        <dbReference type="SMART" id="SM00872"/>
    </source>
</evidence>
<reference evidence="6" key="1">
    <citation type="submission" date="2022-01" db="EMBL/GenBank/DDBJ databases">
        <title>Novel bile acid biosynthetic pathways are enriched in the microbiome of centenarians.</title>
        <authorList>
            <person name="Sato Y."/>
            <person name="Atarashi K."/>
            <person name="Plichta R.D."/>
            <person name="Arai Y."/>
            <person name="Sasajima S."/>
            <person name="Kearney M.S."/>
            <person name="Suda W."/>
            <person name="Takeshita K."/>
            <person name="Sasaki T."/>
            <person name="Okamoto S."/>
            <person name="Skelly N.A."/>
            <person name="Okamura Y."/>
            <person name="Vlamakis H."/>
            <person name="Li Y."/>
            <person name="Tanoue T."/>
            <person name="Takei H."/>
            <person name="Nittono H."/>
            <person name="Narushima S."/>
            <person name="Irie J."/>
            <person name="Itoh H."/>
            <person name="Moriya K."/>
            <person name="Sugiura Y."/>
            <person name="Suematsu M."/>
            <person name="Moritoki N."/>
            <person name="Shibata S."/>
            <person name="Littman R.D."/>
            <person name="Fischbach A.M."/>
            <person name="Uwamino Y."/>
            <person name="Inoue T."/>
            <person name="Honda A."/>
            <person name="Hattori M."/>
            <person name="Murai T."/>
            <person name="Xavier J.R."/>
            <person name="Hirose N."/>
            <person name="Honda K."/>
        </authorList>
    </citation>
    <scope>NUCLEOTIDE SEQUENCE</scope>
    <source>
        <strain evidence="6">CE91-St55</strain>
    </source>
</reference>
<keyword evidence="2" id="KW-0479">Metal-binding</keyword>
<comment type="caution">
    <text evidence="6">The sequence shown here is derived from an EMBL/GenBank/DDBJ whole genome shotgun (WGS) entry which is preliminary data.</text>
</comment>
<dbReference type="GO" id="GO:0004559">
    <property type="term" value="F:alpha-mannosidase activity"/>
    <property type="evidence" value="ECO:0007669"/>
    <property type="project" value="InterPro"/>
</dbReference>
<dbReference type="SUPFAM" id="SSF88688">
    <property type="entry name" value="Families 57/38 glycoside transferase middle domain"/>
    <property type="match status" value="1"/>
</dbReference>
<keyword evidence="4" id="KW-0326">Glycosidase</keyword>
<keyword evidence="3" id="KW-0378">Hydrolase</keyword>
<evidence type="ECO:0000256" key="2">
    <source>
        <dbReference type="ARBA" id="ARBA00022723"/>
    </source>
</evidence>
<dbReference type="EMBL" id="BQNJ01000001">
    <property type="protein sequence ID" value="GKG99474.1"/>
    <property type="molecule type" value="Genomic_DNA"/>
</dbReference>
<dbReference type="FunFam" id="3.20.110.10:FF:000002">
    <property type="entry name" value="alpha-mannosidase 2C1 isoform X1"/>
    <property type="match status" value="1"/>
</dbReference>
<dbReference type="InterPro" id="IPR011013">
    <property type="entry name" value="Gal_mutarotase_sf_dom"/>
</dbReference>
<dbReference type="GO" id="GO:0009313">
    <property type="term" value="P:oligosaccharide catabolic process"/>
    <property type="evidence" value="ECO:0007669"/>
    <property type="project" value="TreeGrafter"/>
</dbReference>
<evidence type="ECO:0000313" key="6">
    <source>
        <dbReference type="EMBL" id="GKG99474.1"/>
    </source>
</evidence>
<dbReference type="CDD" id="cd10789">
    <property type="entry name" value="GH38N_AMII_ER_cytosolic"/>
    <property type="match status" value="1"/>
</dbReference>
<dbReference type="SMART" id="SM00872">
    <property type="entry name" value="Alpha-mann_mid"/>
    <property type="match status" value="1"/>
</dbReference>
<dbReference type="GeneID" id="93147972"/>
<dbReference type="RefSeq" id="WP_118041974.1">
    <property type="nucleotide sequence ID" value="NZ_BQNJ01000001.1"/>
</dbReference>
<dbReference type="FunFam" id="1.20.1270.50:FF:000004">
    <property type="entry name" value="alpha-mannosidase 2C1 isoform X1"/>
    <property type="match status" value="1"/>
</dbReference>
<dbReference type="Gene3D" id="1.20.1270.50">
    <property type="entry name" value="Glycoside hydrolase family 38, central domain"/>
    <property type="match status" value="1"/>
</dbReference>
<accession>A0AA37JJ80</accession>
<feature type="domain" description="Glycoside hydrolase family 38 central" evidence="5">
    <location>
        <begin position="530"/>
        <end position="609"/>
    </location>
</feature>
<name>A0AA37JJ80_9FIRM</name>
<dbReference type="GO" id="GO:0046872">
    <property type="term" value="F:metal ion binding"/>
    <property type="evidence" value="ECO:0007669"/>
    <property type="project" value="UniProtKB-KW"/>
</dbReference>
<dbReference type="Gene3D" id="3.20.110.10">
    <property type="entry name" value="Glycoside hydrolase 38, N terminal domain"/>
    <property type="match status" value="1"/>
</dbReference>
<dbReference type="InterPro" id="IPR037094">
    <property type="entry name" value="Glyco_hydro_38_cen_sf"/>
</dbReference>
<dbReference type="Pfam" id="PF09261">
    <property type="entry name" value="Alpha-mann_mid"/>
    <property type="match status" value="1"/>
</dbReference>
<sequence>MNQTESYEIERVSQILSVLKAAVKKNVTVPEKLRYAPEKLNFNQLPVFQEFRNGGSWGGFDQYGWFQCHFEIPEETEGCGLWIEITQNKRDWYAQNPQFLLYCNQIPMQGFDIYHEECLITEHARGKETVCIDIDAWSGMVLKEVSWDNRENLPGILSIRFYEKDCNTEQLYYDMKSMLDTAVCCGKESDEGIILLHALHEAVNLLDLREIGSESYDNSIKEAAKYLKEEFFLKQCGSNGKKARCVGHTHIDVAWMWQKSHTRNKTVRSFQTALKLLEEYPEFIFMSSQPQLYEYFREAQPEEFEKIKKYTTLGRWEAEGGMWVEADCNLTSGESLIRQFLEGKQYFKEQFGTESRILWLPDVFGYSAALPQICRKCGIDYFMTTKISWNEQDQIPYDTFLWKGIDGSELLTHFSPSRQFDHVEYNSFGFARSPHITTYNAELSPDYVMGGWKRYAQKSLNTEFLMPCGFGDGGGGTTREMVECGKRMSYGLPGAPEVQFSTAGEFFEKLEVDTEGNPALPVWYGELYLEFHRGTYTSVGEIKRLNRIAETLLQRCEFLYSLLAQAEGPEIYPYRKLKQWIRIILTNQFHDILPGSAIDAVYDDCRKEYEEILPEMESTAVQAMERIAGKWSGRSLIAFNTFGFARNSRILFACDSDAEVLVLTGEDGMGIPAQKTPDGQYCAELKAVPGAGAFRYRIRETCEHGGFTITYRDNIIESPYYKIRLNENGTMASLYDREADRELLGGAANVLEVYEDRPYQYDAWELSPYYREKRYELNHCTEAELVEQGPVRIGLRFVYRYLSSTVRQTLYVYSNSRRLDFVTDIDWQEEHLLLKAAFPVNIVSQKAVYEIQFGTVERPTHTNTSWDAEKFETCAQRFADLSEGNYGVSLLSDCKYGYDIHDGVMRLSLLRSAVFPNRQDRGFHHFTYSLYPHPGDYREAGVFQEAYDLLSPVPALFSKVEGQQCGAFPRRLAICNTPGIFIETVKRAEDGDGWIIRAYEGFGNRVKAGIEIITEAPCTLKECDMLERGGTELSAVGNCFTVVFNPFEIKTFRMQK</sequence>
<comment type="similarity">
    <text evidence="1">Belongs to the glycosyl hydrolase 38 family.</text>
</comment>
<dbReference type="Pfam" id="PF17677">
    <property type="entry name" value="Glyco_hydro38C2"/>
    <property type="match status" value="1"/>
</dbReference>
<organism evidence="6 7">
    <name type="scientific">Hungatella hathewayi</name>
    <dbReference type="NCBI Taxonomy" id="154046"/>
    <lineage>
        <taxon>Bacteria</taxon>
        <taxon>Bacillati</taxon>
        <taxon>Bacillota</taxon>
        <taxon>Clostridia</taxon>
        <taxon>Lachnospirales</taxon>
        <taxon>Lachnospiraceae</taxon>
        <taxon>Hungatella</taxon>
    </lineage>
</organism>
<proteinExistence type="inferred from homology"/>
<dbReference type="AlphaFoldDB" id="A0AA37JJ80"/>
<dbReference type="Pfam" id="PF01074">
    <property type="entry name" value="Glyco_hydro_38N"/>
    <property type="match status" value="1"/>
</dbReference>
<dbReference type="InterPro" id="IPR000602">
    <property type="entry name" value="Glyco_hydro_38_N"/>
</dbReference>
<evidence type="ECO:0000256" key="4">
    <source>
        <dbReference type="ARBA" id="ARBA00023295"/>
    </source>
</evidence>
<dbReference type="GO" id="GO:0006013">
    <property type="term" value="P:mannose metabolic process"/>
    <property type="evidence" value="ECO:0007669"/>
    <property type="project" value="InterPro"/>
</dbReference>
<evidence type="ECO:0000256" key="3">
    <source>
        <dbReference type="ARBA" id="ARBA00022801"/>
    </source>
</evidence>
<dbReference type="InterPro" id="IPR027291">
    <property type="entry name" value="Glyco_hydro_38_N_sf"/>
</dbReference>
<dbReference type="InterPro" id="IPR015341">
    <property type="entry name" value="Glyco_hydro_38_cen"/>
</dbReference>
<dbReference type="Pfam" id="PF07748">
    <property type="entry name" value="Glyco_hydro_38C"/>
    <property type="match status" value="1"/>
</dbReference>